<evidence type="ECO:0000313" key="3">
    <source>
        <dbReference type="Proteomes" id="UP000179807"/>
    </source>
</evidence>
<accession>A0A1J4JL34</accession>
<keyword evidence="3" id="KW-1185">Reference proteome</keyword>
<reference evidence="2" key="1">
    <citation type="submission" date="2016-10" db="EMBL/GenBank/DDBJ databases">
        <authorList>
            <person name="Benchimol M."/>
            <person name="Almeida L.G."/>
            <person name="Vasconcelos A.T."/>
            <person name="Perreira-Neves A."/>
            <person name="Rosa I.A."/>
            <person name="Tasca T."/>
            <person name="Bogo M.R."/>
            <person name="de Souza W."/>
        </authorList>
    </citation>
    <scope>NUCLEOTIDE SEQUENCE [LARGE SCALE GENOMIC DNA]</scope>
    <source>
        <strain evidence="2">K</strain>
    </source>
</reference>
<organism evidence="2 3">
    <name type="scientific">Tritrichomonas foetus</name>
    <dbReference type="NCBI Taxonomy" id="1144522"/>
    <lineage>
        <taxon>Eukaryota</taxon>
        <taxon>Metamonada</taxon>
        <taxon>Parabasalia</taxon>
        <taxon>Tritrichomonadida</taxon>
        <taxon>Tritrichomonadidae</taxon>
        <taxon>Tritrichomonas</taxon>
    </lineage>
</organism>
<protein>
    <submittedName>
        <fullName evidence="2">Uncharacterized protein</fullName>
    </submittedName>
</protein>
<dbReference type="GeneID" id="94843898"/>
<dbReference type="VEuPathDB" id="TrichDB:TRFO_33639"/>
<comment type="caution">
    <text evidence="2">The sequence shown here is derived from an EMBL/GenBank/DDBJ whole genome shotgun (WGS) entry which is preliminary data.</text>
</comment>
<dbReference type="AlphaFoldDB" id="A0A1J4JL34"/>
<sequence>MTDITPYSPITAPKKGLREPTDRPIITDSEEKNEEEEIQDIESPIKSTENENEEKEETKINTEEEESPETNKENEKSQEDDESNINSNEEETQNETDRNKEEEDGETNQKVENEEEDIQSHADTQIEEEEESSENKISEKCEEEEEIPVSEPRTPSTSARKARPTPQSARNLYSRPISPKRPRQSTDSQIDRANLVASQFLMGNEVDEKDPVIIARAIHNLNERNAVLYDGGSYEDSVRCAHAIVNAKAKHTQTIKEMAKNNSLSYVNMKQQQNQEDYERWRNMKHRMQGTLHRKSKNQVEEMKRRHAEERQKFEDEWASDTRMKYFNKASDQLKSLRKLQVTLLADRQFQDCERIKLIAQKLEKDEINGNMVAWSQAKREAFLLMEKRQKNEMDTLLKSIEVKKTAFLSLRSREERVLNNRLNALKLQEKDAKDAEKNWVRHHRYEGDVAFNEIGYERRLKVNLDKNRPEFNYLSMPTPPKSRGSGPWRPMTKM</sequence>
<evidence type="ECO:0000313" key="2">
    <source>
        <dbReference type="EMBL" id="OHS99816.1"/>
    </source>
</evidence>
<dbReference type="PANTHER" id="PTHR47026">
    <property type="entry name" value="PIGMENTOSA GTPASE REGULATOR-LIKE PROTEIN, PUTATIVE-RELATED"/>
    <property type="match status" value="1"/>
</dbReference>
<feature type="compositionally biased region" description="Acidic residues" evidence="1">
    <location>
        <begin position="31"/>
        <end position="40"/>
    </location>
</feature>
<proteinExistence type="predicted"/>
<feature type="compositionally biased region" description="Acidic residues" evidence="1">
    <location>
        <begin position="78"/>
        <end position="94"/>
    </location>
</feature>
<evidence type="ECO:0000256" key="1">
    <source>
        <dbReference type="SAM" id="MobiDB-lite"/>
    </source>
</evidence>
<feature type="compositionally biased region" description="Polar residues" evidence="1">
    <location>
        <begin position="153"/>
        <end position="171"/>
    </location>
</feature>
<dbReference type="Proteomes" id="UP000179807">
    <property type="component" value="Unassembled WGS sequence"/>
</dbReference>
<dbReference type="PANTHER" id="PTHR47026:SF2">
    <property type="entry name" value="FLAGELLAR ASSOCIATED PROTEIN"/>
    <property type="match status" value="1"/>
</dbReference>
<feature type="region of interest" description="Disordered" evidence="1">
    <location>
        <begin position="474"/>
        <end position="495"/>
    </location>
</feature>
<gene>
    <name evidence="2" type="ORF">TRFO_33639</name>
</gene>
<feature type="compositionally biased region" description="Basic and acidic residues" evidence="1">
    <location>
        <begin position="95"/>
        <end position="112"/>
    </location>
</feature>
<dbReference type="RefSeq" id="XP_068352953.1">
    <property type="nucleotide sequence ID" value="XM_068509194.1"/>
</dbReference>
<name>A0A1J4JL34_9EUKA</name>
<feature type="region of interest" description="Disordered" evidence="1">
    <location>
        <begin position="1"/>
        <end position="190"/>
    </location>
</feature>
<dbReference type="EMBL" id="MLAK01000985">
    <property type="protein sequence ID" value="OHS99816.1"/>
    <property type="molecule type" value="Genomic_DNA"/>
</dbReference>